<keyword evidence="2" id="KW-1003">Cell membrane</keyword>
<evidence type="ECO:0000256" key="1">
    <source>
        <dbReference type="ARBA" id="ARBA00004651"/>
    </source>
</evidence>
<feature type="transmembrane region" description="Helical" evidence="6">
    <location>
        <begin position="308"/>
        <end position="331"/>
    </location>
</feature>
<evidence type="ECO:0000313" key="8">
    <source>
        <dbReference type="EMBL" id="MDX8152481.1"/>
    </source>
</evidence>
<keyword evidence="3 6" id="KW-0812">Transmembrane</keyword>
<feature type="transmembrane region" description="Helical" evidence="6">
    <location>
        <begin position="263"/>
        <end position="287"/>
    </location>
</feature>
<comment type="caution">
    <text evidence="8">The sequence shown here is derived from an EMBL/GenBank/DDBJ whole genome shotgun (WGS) entry which is preliminary data.</text>
</comment>
<dbReference type="RefSeq" id="WP_319954637.1">
    <property type="nucleotide sequence ID" value="NZ_JAXAVX010000006.1"/>
</dbReference>
<sequence length="451" mass="46467">MRGLLGPLVAKDARVLRRSPLLLGLLVVYPLLVALLLGLALSRGPSSPSVLLVNQVPEGRSTVDLAGEQLDARTYALRLLEGTDVQSVATREEAVRRVRDGDAAGAIVIPPDTVDRLRAVLSLRGERTLPTLEVLTNDTDPVRAEALRTLISARLGDANAEISKRLIEVGGGYLGVLLQGGNLSVLGLRGDILGLRGASEILRRTAGSLPAGSQRDDVLRVQRFAQLAVENLGFTPAILQSIADPIRVKRTSVTGPAVDLETYAGAVAAAVSLLLVAVLLGAGLVALEREERTLGRLVRSAVRPGPLLAAKTLLAGLVAAAVGLLVVGGLAPFVGLPAERIPLWVPALLLTGAASGALGVALGSLAPEVRAASLLAILLLVPVVVIGLVPDGTVGSVTGVAIDGVTAIFPFGPGLDLVTAALERGAYVGPAIHLAVLTLAWLAIARVALRR</sequence>
<accession>A0ABU4VKT4</accession>
<feature type="transmembrane region" description="Helical" evidence="6">
    <location>
        <begin position="427"/>
        <end position="449"/>
    </location>
</feature>
<dbReference type="Pfam" id="PF12698">
    <property type="entry name" value="ABC2_membrane_3"/>
    <property type="match status" value="1"/>
</dbReference>
<feature type="transmembrane region" description="Helical" evidence="6">
    <location>
        <begin position="21"/>
        <end position="41"/>
    </location>
</feature>
<dbReference type="EMBL" id="JAXAVX010000006">
    <property type="protein sequence ID" value="MDX8152481.1"/>
    <property type="molecule type" value="Genomic_DNA"/>
</dbReference>
<feature type="transmembrane region" description="Helical" evidence="6">
    <location>
        <begin position="343"/>
        <end position="365"/>
    </location>
</feature>
<dbReference type="PANTHER" id="PTHR30294:SF29">
    <property type="entry name" value="MULTIDRUG ABC TRANSPORTER PERMEASE YBHS-RELATED"/>
    <property type="match status" value="1"/>
</dbReference>
<feature type="domain" description="ABC-2 type transporter transmembrane" evidence="7">
    <location>
        <begin position="26"/>
        <end position="444"/>
    </location>
</feature>
<organism evidence="8 9">
    <name type="scientific">Patulibacter brassicae</name>
    <dbReference type="NCBI Taxonomy" id="1705717"/>
    <lineage>
        <taxon>Bacteria</taxon>
        <taxon>Bacillati</taxon>
        <taxon>Actinomycetota</taxon>
        <taxon>Thermoleophilia</taxon>
        <taxon>Solirubrobacterales</taxon>
        <taxon>Patulibacteraceae</taxon>
        <taxon>Patulibacter</taxon>
    </lineage>
</organism>
<evidence type="ECO:0000256" key="4">
    <source>
        <dbReference type="ARBA" id="ARBA00022989"/>
    </source>
</evidence>
<proteinExistence type="predicted"/>
<keyword evidence="5 6" id="KW-0472">Membrane</keyword>
<evidence type="ECO:0000313" key="9">
    <source>
        <dbReference type="Proteomes" id="UP001277761"/>
    </source>
</evidence>
<reference evidence="8 9" key="1">
    <citation type="submission" date="2023-11" db="EMBL/GenBank/DDBJ databases">
        <authorList>
            <person name="Xu M."/>
            <person name="Jiang T."/>
        </authorList>
    </citation>
    <scope>NUCLEOTIDE SEQUENCE [LARGE SCALE GENOMIC DNA]</scope>
    <source>
        <strain evidence="8 9">SD</strain>
    </source>
</reference>
<name>A0ABU4VKT4_9ACTN</name>
<protein>
    <submittedName>
        <fullName evidence="8">ABC transporter permease</fullName>
    </submittedName>
</protein>
<gene>
    <name evidence="8" type="ORF">SK069_12810</name>
</gene>
<keyword evidence="9" id="KW-1185">Reference proteome</keyword>
<evidence type="ECO:0000256" key="6">
    <source>
        <dbReference type="SAM" id="Phobius"/>
    </source>
</evidence>
<dbReference type="Proteomes" id="UP001277761">
    <property type="component" value="Unassembled WGS sequence"/>
</dbReference>
<evidence type="ECO:0000256" key="2">
    <source>
        <dbReference type="ARBA" id="ARBA00022475"/>
    </source>
</evidence>
<dbReference type="InterPro" id="IPR051449">
    <property type="entry name" value="ABC-2_transporter_component"/>
</dbReference>
<feature type="transmembrane region" description="Helical" evidence="6">
    <location>
        <begin position="372"/>
        <end position="389"/>
    </location>
</feature>
<dbReference type="InterPro" id="IPR013525">
    <property type="entry name" value="ABC2_TM"/>
</dbReference>
<keyword evidence="4 6" id="KW-1133">Transmembrane helix</keyword>
<evidence type="ECO:0000259" key="7">
    <source>
        <dbReference type="Pfam" id="PF12698"/>
    </source>
</evidence>
<evidence type="ECO:0000256" key="3">
    <source>
        <dbReference type="ARBA" id="ARBA00022692"/>
    </source>
</evidence>
<comment type="subcellular location">
    <subcellularLocation>
        <location evidence="1">Cell membrane</location>
        <topology evidence="1">Multi-pass membrane protein</topology>
    </subcellularLocation>
</comment>
<dbReference type="PANTHER" id="PTHR30294">
    <property type="entry name" value="MEMBRANE COMPONENT OF ABC TRANSPORTER YHHJ-RELATED"/>
    <property type="match status" value="1"/>
</dbReference>
<evidence type="ECO:0000256" key="5">
    <source>
        <dbReference type="ARBA" id="ARBA00023136"/>
    </source>
</evidence>